<evidence type="ECO:0008006" key="4">
    <source>
        <dbReference type="Google" id="ProtNLM"/>
    </source>
</evidence>
<protein>
    <recommendedName>
        <fullName evidence="4">DUF4363 domain-containing protein</fullName>
    </recommendedName>
</protein>
<proteinExistence type="predicted"/>
<name>A0A323TKA1_9BACI</name>
<evidence type="ECO:0000313" key="3">
    <source>
        <dbReference type="Proteomes" id="UP000248214"/>
    </source>
</evidence>
<dbReference type="Pfam" id="PF14276">
    <property type="entry name" value="DUF4363"/>
    <property type="match status" value="1"/>
</dbReference>
<keyword evidence="1" id="KW-1133">Transmembrane helix</keyword>
<organism evidence="2 3">
    <name type="scientific">Salipaludibacillus keqinensis</name>
    <dbReference type="NCBI Taxonomy" id="2045207"/>
    <lineage>
        <taxon>Bacteria</taxon>
        <taxon>Bacillati</taxon>
        <taxon>Bacillota</taxon>
        <taxon>Bacilli</taxon>
        <taxon>Bacillales</taxon>
        <taxon>Bacillaceae</taxon>
    </lineage>
</organism>
<feature type="transmembrane region" description="Helical" evidence="1">
    <location>
        <begin position="6"/>
        <end position="27"/>
    </location>
</feature>
<keyword evidence="1" id="KW-0472">Membrane</keyword>
<dbReference type="InterPro" id="IPR025373">
    <property type="entry name" value="DUF4363"/>
</dbReference>
<evidence type="ECO:0000256" key="1">
    <source>
        <dbReference type="SAM" id="Phobius"/>
    </source>
</evidence>
<keyword evidence="1" id="KW-0812">Transmembrane</keyword>
<dbReference type="EMBL" id="PDOD01000002">
    <property type="protein sequence ID" value="PYZ93053.1"/>
    <property type="molecule type" value="Genomic_DNA"/>
</dbReference>
<dbReference type="Proteomes" id="UP000248214">
    <property type="component" value="Unassembled WGS sequence"/>
</dbReference>
<accession>A0A323TKA1</accession>
<comment type="caution">
    <text evidence="2">The sequence shown here is derived from an EMBL/GenBank/DDBJ whole genome shotgun (WGS) entry which is preliminary data.</text>
</comment>
<keyword evidence="3" id="KW-1185">Reference proteome</keyword>
<reference evidence="2 3" key="1">
    <citation type="submission" date="2017-10" db="EMBL/GenBank/DDBJ databases">
        <title>Bacillus sp. nov., a halophilic bacterium isolated from a Keqin Lake.</title>
        <authorList>
            <person name="Wang H."/>
        </authorList>
    </citation>
    <scope>NUCLEOTIDE SEQUENCE [LARGE SCALE GENOMIC DNA]</scope>
    <source>
        <strain evidence="2 3">KQ-12</strain>
    </source>
</reference>
<dbReference type="OrthoDB" id="1739442at2"/>
<gene>
    <name evidence="2" type="ORF">CR194_07595</name>
</gene>
<dbReference type="AlphaFoldDB" id="A0A323TKA1"/>
<evidence type="ECO:0000313" key="2">
    <source>
        <dbReference type="EMBL" id="PYZ93053.1"/>
    </source>
</evidence>
<sequence>MKKFFIYFVPILFVASSFIIMTSGSWLKEPFRSDDDLAAYVENIESNVREENWEDANKEYNRARKAWELIKIRIQYSVEREDIVAINEALFRVEGGIEAHDSQAILSEIYYFYGLWREVG</sequence>
<dbReference type="RefSeq" id="WP_110609083.1">
    <property type="nucleotide sequence ID" value="NZ_PDOD01000002.1"/>
</dbReference>